<reference evidence="1 2" key="1">
    <citation type="submission" date="2024-08" db="EMBL/GenBank/DDBJ databases">
        <title>Insights into the chromosomal genome structure of Flemingia macrophylla.</title>
        <authorList>
            <person name="Ding Y."/>
            <person name="Zhao Y."/>
            <person name="Bi W."/>
            <person name="Wu M."/>
            <person name="Zhao G."/>
            <person name="Gong Y."/>
            <person name="Li W."/>
            <person name="Zhang P."/>
        </authorList>
    </citation>
    <scope>NUCLEOTIDE SEQUENCE [LARGE SCALE GENOMIC DNA]</scope>
    <source>
        <strain evidence="1">DYQJB</strain>
        <tissue evidence="1">Leaf</tissue>
    </source>
</reference>
<dbReference type="EMBL" id="JBGMDY010000002">
    <property type="protein sequence ID" value="KAL2345694.1"/>
    <property type="molecule type" value="Genomic_DNA"/>
</dbReference>
<accession>A0ABD1NC58</accession>
<dbReference type="Proteomes" id="UP001603857">
    <property type="component" value="Unassembled WGS sequence"/>
</dbReference>
<protein>
    <submittedName>
        <fullName evidence="1">Uncharacterized protein</fullName>
    </submittedName>
</protein>
<evidence type="ECO:0000313" key="1">
    <source>
        <dbReference type="EMBL" id="KAL2345694.1"/>
    </source>
</evidence>
<sequence length="50" mass="5681">MATLPHIFSPQTISLRLVGHGLQHTSNCLTLEIQRSLMPHFSETYMKNIS</sequence>
<dbReference type="AlphaFoldDB" id="A0ABD1NC58"/>
<name>A0ABD1NC58_9FABA</name>
<evidence type="ECO:0000313" key="2">
    <source>
        <dbReference type="Proteomes" id="UP001603857"/>
    </source>
</evidence>
<comment type="caution">
    <text evidence="1">The sequence shown here is derived from an EMBL/GenBank/DDBJ whole genome shotgun (WGS) entry which is preliminary data.</text>
</comment>
<keyword evidence="2" id="KW-1185">Reference proteome</keyword>
<organism evidence="1 2">
    <name type="scientific">Flemingia macrophylla</name>
    <dbReference type="NCBI Taxonomy" id="520843"/>
    <lineage>
        <taxon>Eukaryota</taxon>
        <taxon>Viridiplantae</taxon>
        <taxon>Streptophyta</taxon>
        <taxon>Embryophyta</taxon>
        <taxon>Tracheophyta</taxon>
        <taxon>Spermatophyta</taxon>
        <taxon>Magnoliopsida</taxon>
        <taxon>eudicotyledons</taxon>
        <taxon>Gunneridae</taxon>
        <taxon>Pentapetalae</taxon>
        <taxon>rosids</taxon>
        <taxon>fabids</taxon>
        <taxon>Fabales</taxon>
        <taxon>Fabaceae</taxon>
        <taxon>Papilionoideae</taxon>
        <taxon>50 kb inversion clade</taxon>
        <taxon>NPAAA clade</taxon>
        <taxon>indigoferoid/millettioid clade</taxon>
        <taxon>Phaseoleae</taxon>
        <taxon>Flemingia</taxon>
    </lineage>
</organism>
<proteinExistence type="predicted"/>
<gene>
    <name evidence="1" type="ORF">Fmac_006979</name>
</gene>